<feature type="transmembrane region" description="Helical" evidence="6">
    <location>
        <begin position="39"/>
        <end position="58"/>
    </location>
</feature>
<protein>
    <recommendedName>
        <fullName evidence="7">EamA domain-containing protein</fullName>
    </recommendedName>
</protein>
<evidence type="ECO:0000256" key="6">
    <source>
        <dbReference type="SAM" id="Phobius"/>
    </source>
</evidence>
<evidence type="ECO:0000313" key="9">
    <source>
        <dbReference type="Proteomes" id="UP000290253"/>
    </source>
</evidence>
<dbReference type="RefSeq" id="WP_129209063.1">
    <property type="nucleotide sequence ID" value="NZ_BMGU01000005.1"/>
</dbReference>
<proteinExistence type="predicted"/>
<dbReference type="Pfam" id="PF00892">
    <property type="entry name" value="EamA"/>
    <property type="match status" value="2"/>
</dbReference>
<dbReference type="InterPro" id="IPR000620">
    <property type="entry name" value="EamA_dom"/>
</dbReference>
<keyword evidence="5 6" id="KW-0472">Membrane</keyword>
<dbReference type="SUPFAM" id="SSF103481">
    <property type="entry name" value="Multidrug resistance efflux transporter EmrE"/>
    <property type="match status" value="2"/>
</dbReference>
<feature type="transmembrane region" description="Helical" evidence="6">
    <location>
        <begin position="70"/>
        <end position="89"/>
    </location>
</feature>
<sequence>MRLPMPNNHPGRAWLALAVGVVAISWSAVFVRFTHMPGISSAFYRVFFAALFLWPVLLRHPEQLRRVDGPVLRMAALGGLFFAGDVGLYNTAALHTTAGGVTLLGNNAPIFVGLLSWAITRRPPPLLFWATLALSSTGVVLIMRSDTTALGIHASADIMAVSTAFCFALYLLVTERLRDRCDAATLLALSSTTSAAVLLPVAWITHTSLRIPNISSWAAVLGLALVCQVIGYFALTYALGHMPATISSVILLGVSPLSAFFAYLTLGERLTGMQLAGGALVLLAIWLASRIRKTV</sequence>
<evidence type="ECO:0000259" key="7">
    <source>
        <dbReference type="Pfam" id="PF00892"/>
    </source>
</evidence>
<evidence type="ECO:0000256" key="3">
    <source>
        <dbReference type="ARBA" id="ARBA00022692"/>
    </source>
</evidence>
<dbReference type="EMBL" id="SDMK01000003">
    <property type="protein sequence ID" value="RXS94325.1"/>
    <property type="molecule type" value="Genomic_DNA"/>
</dbReference>
<feature type="transmembrane region" description="Helical" evidence="6">
    <location>
        <begin position="272"/>
        <end position="289"/>
    </location>
</feature>
<feature type="transmembrane region" description="Helical" evidence="6">
    <location>
        <begin position="12"/>
        <end position="33"/>
    </location>
</feature>
<reference evidence="8 9" key="1">
    <citation type="journal article" date="2016" name="Int. J. Syst. Evol. Microbiol.">
        <title>Acidipila dinghuensis sp. nov., an acidobacterium isolated from forest soil.</title>
        <authorList>
            <person name="Jiang Y.W."/>
            <person name="Wang J."/>
            <person name="Chen M.H."/>
            <person name="Lv Y.Y."/>
            <person name="Qiu L.H."/>
        </authorList>
    </citation>
    <scope>NUCLEOTIDE SEQUENCE [LARGE SCALE GENOMIC DNA]</scope>
    <source>
        <strain evidence="8 9">DHOF10</strain>
    </source>
</reference>
<keyword evidence="3 6" id="KW-0812">Transmembrane</keyword>
<evidence type="ECO:0000256" key="5">
    <source>
        <dbReference type="ARBA" id="ARBA00023136"/>
    </source>
</evidence>
<evidence type="ECO:0000256" key="2">
    <source>
        <dbReference type="ARBA" id="ARBA00022475"/>
    </source>
</evidence>
<feature type="domain" description="EamA" evidence="7">
    <location>
        <begin position="17"/>
        <end position="143"/>
    </location>
</feature>
<dbReference type="GO" id="GO:0005886">
    <property type="term" value="C:plasma membrane"/>
    <property type="evidence" value="ECO:0007669"/>
    <property type="project" value="UniProtKB-SubCell"/>
</dbReference>
<keyword evidence="9" id="KW-1185">Reference proteome</keyword>
<dbReference type="Proteomes" id="UP000290253">
    <property type="component" value="Unassembled WGS sequence"/>
</dbReference>
<keyword evidence="2" id="KW-1003">Cell membrane</keyword>
<dbReference type="InterPro" id="IPR051258">
    <property type="entry name" value="Diverse_Substrate_Transporter"/>
</dbReference>
<dbReference type="PANTHER" id="PTHR42920:SF5">
    <property type="entry name" value="EAMA DOMAIN-CONTAINING PROTEIN"/>
    <property type="match status" value="1"/>
</dbReference>
<feature type="transmembrane region" description="Helical" evidence="6">
    <location>
        <begin position="150"/>
        <end position="173"/>
    </location>
</feature>
<comment type="subcellular location">
    <subcellularLocation>
        <location evidence="1">Cell membrane</location>
        <topology evidence="1">Multi-pass membrane protein</topology>
    </subcellularLocation>
</comment>
<comment type="caution">
    <text evidence="8">The sequence shown here is derived from an EMBL/GenBank/DDBJ whole genome shotgun (WGS) entry which is preliminary data.</text>
</comment>
<feature type="domain" description="EamA" evidence="7">
    <location>
        <begin position="155"/>
        <end position="289"/>
    </location>
</feature>
<feature type="transmembrane region" description="Helical" evidence="6">
    <location>
        <begin position="185"/>
        <end position="205"/>
    </location>
</feature>
<feature type="transmembrane region" description="Helical" evidence="6">
    <location>
        <begin position="217"/>
        <end position="239"/>
    </location>
</feature>
<dbReference type="InterPro" id="IPR037185">
    <property type="entry name" value="EmrE-like"/>
</dbReference>
<accession>A0A4Q1SB89</accession>
<dbReference type="PANTHER" id="PTHR42920">
    <property type="entry name" value="OS03G0707200 PROTEIN-RELATED"/>
    <property type="match status" value="1"/>
</dbReference>
<name>A0A4Q1SB89_9BACT</name>
<gene>
    <name evidence="8" type="ORF">ESZ00_14630</name>
</gene>
<feature type="transmembrane region" description="Helical" evidence="6">
    <location>
        <begin position="246"/>
        <end position="266"/>
    </location>
</feature>
<evidence type="ECO:0000256" key="4">
    <source>
        <dbReference type="ARBA" id="ARBA00022989"/>
    </source>
</evidence>
<dbReference type="AlphaFoldDB" id="A0A4Q1SB89"/>
<organism evidence="8 9">
    <name type="scientific">Silvibacterium dinghuense</name>
    <dbReference type="NCBI Taxonomy" id="1560006"/>
    <lineage>
        <taxon>Bacteria</taxon>
        <taxon>Pseudomonadati</taxon>
        <taxon>Acidobacteriota</taxon>
        <taxon>Terriglobia</taxon>
        <taxon>Terriglobales</taxon>
        <taxon>Acidobacteriaceae</taxon>
        <taxon>Silvibacterium</taxon>
    </lineage>
</organism>
<evidence type="ECO:0000256" key="1">
    <source>
        <dbReference type="ARBA" id="ARBA00004651"/>
    </source>
</evidence>
<evidence type="ECO:0000313" key="8">
    <source>
        <dbReference type="EMBL" id="RXS94325.1"/>
    </source>
</evidence>
<keyword evidence="4 6" id="KW-1133">Transmembrane helix</keyword>
<feature type="transmembrane region" description="Helical" evidence="6">
    <location>
        <begin position="126"/>
        <end position="144"/>
    </location>
</feature>
<dbReference type="OrthoDB" id="9790852at2"/>
<feature type="transmembrane region" description="Helical" evidence="6">
    <location>
        <begin position="101"/>
        <end position="119"/>
    </location>
</feature>